<name>A0AAD9J940_9ANNE</name>
<protein>
    <submittedName>
        <fullName evidence="1">Uncharacterized protein</fullName>
    </submittedName>
</protein>
<reference evidence="1" key="1">
    <citation type="journal article" date="2023" name="Mol. Biol. Evol.">
        <title>Third-Generation Sequencing Reveals the Adaptive Role of the Epigenome in Three Deep-Sea Polychaetes.</title>
        <authorList>
            <person name="Perez M."/>
            <person name="Aroh O."/>
            <person name="Sun Y."/>
            <person name="Lan Y."/>
            <person name="Juniper S.K."/>
            <person name="Young C.R."/>
            <person name="Angers B."/>
            <person name="Qian P.Y."/>
        </authorList>
    </citation>
    <scope>NUCLEOTIDE SEQUENCE</scope>
    <source>
        <strain evidence="1">P08H-3</strain>
    </source>
</reference>
<dbReference type="AlphaFoldDB" id="A0AAD9J940"/>
<gene>
    <name evidence="1" type="ORF">LSH36_511g00044</name>
</gene>
<dbReference type="EMBL" id="JAODUP010000511">
    <property type="protein sequence ID" value="KAK2148170.1"/>
    <property type="molecule type" value="Genomic_DNA"/>
</dbReference>
<proteinExistence type="predicted"/>
<organism evidence="1 2">
    <name type="scientific">Paralvinella palmiformis</name>
    <dbReference type="NCBI Taxonomy" id="53620"/>
    <lineage>
        <taxon>Eukaryota</taxon>
        <taxon>Metazoa</taxon>
        <taxon>Spiralia</taxon>
        <taxon>Lophotrochozoa</taxon>
        <taxon>Annelida</taxon>
        <taxon>Polychaeta</taxon>
        <taxon>Sedentaria</taxon>
        <taxon>Canalipalpata</taxon>
        <taxon>Terebellida</taxon>
        <taxon>Terebelliformia</taxon>
        <taxon>Alvinellidae</taxon>
        <taxon>Paralvinella</taxon>
    </lineage>
</organism>
<evidence type="ECO:0000313" key="1">
    <source>
        <dbReference type="EMBL" id="KAK2148170.1"/>
    </source>
</evidence>
<evidence type="ECO:0000313" key="2">
    <source>
        <dbReference type="Proteomes" id="UP001208570"/>
    </source>
</evidence>
<keyword evidence="2" id="KW-1185">Reference proteome</keyword>
<comment type="caution">
    <text evidence="1">The sequence shown here is derived from an EMBL/GenBank/DDBJ whole genome shotgun (WGS) entry which is preliminary data.</text>
</comment>
<sequence length="34" mass="4012">MKLMDCLQSLRLYYSCLLKQLLLLLEQVLPKIGM</sequence>
<accession>A0AAD9J940</accession>
<dbReference type="Proteomes" id="UP001208570">
    <property type="component" value="Unassembled WGS sequence"/>
</dbReference>